<evidence type="ECO:0000313" key="1">
    <source>
        <dbReference type="EMBL" id="OLP85519.1"/>
    </source>
</evidence>
<proteinExistence type="predicted"/>
<sequence length="102" mass="11256">MAQRTIAERNPPAGDHRFARLFVVENIGAPALQAHPLLPAYKCNVNIRNRMKDAEGPMPVLPDIVDNHVGHLRKVDVVLIDAFAQSKICSTTPALDICHVVR</sequence>
<organism evidence="1 2">
    <name type="scientific">Symbiodinium microadriaticum</name>
    <name type="common">Dinoflagellate</name>
    <name type="synonym">Zooxanthella microadriatica</name>
    <dbReference type="NCBI Taxonomy" id="2951"/>
    <lineage>
        <taxon>Eukaryota</taxon>
        <taxon>Sar</taxon>
        <taxon>Alveolata</taxon>
        <taxon>Dinophyceae</taxon>
        <taxon>Suessiales</taxon>
        <taxon>Symbiodiniaceae</taxon>
        <taxon>Symbiodinium</taxon>
    </lineage>
</organism>
<name>A0A1Q9CRG9_SYMMI</name>
<reference evidence="1 2" key="1">
    <citation type="submission" date="2016-02" db="EMBL/GenBank/DDBJ databases">
        <title>Genome analysis of coral dinoflagellate symbionts highlights evolutionary adaptations to a symbiotic lifestyle.</title>
        <authorList>
            <person name="Aranda M."/>
            <person name="Li Y."/>
            <person name="Liew Y.J."/>
            <person name="Baumgarten S."/>
            <person name="Simakov O."/>
            <person name="Wilson M."/>
            <person name="Piel J."/>
            <person name="Ashoor H."/>
            <person name="Bougouffa S."/>
            <person name="Bajic V.B."/>
            <person name="Ryu T."/>
            <person name="Ravasi T."/>
            <person name="Bayer T."/>
            <person name="Micklem G."/>
            <person name="Kim H."/>
            <person name="Bhak J."/>
            <person name="Lajeunesse T.C."/>
            <person name="Voolstra C.R."/>
        </authorList>
    </citation>
    <scope>NUCLEOTIDE SEQUENCE [LARGE SCALE GENOMIC DNA]</scope>
    <source>
        <strain evidence="1 2">CCMP2467</strain>
    </source>
</reference>
<dbReference type="EMBL" id="LSRX01000973">
    <property type="protein sequence ID" value="OLP85519.1"/>
    <property type="molecule type" value="Genomic_DNA"/>
</dbReference>
<gene>
    <name evidence="1" type="ORF">AK812_SmicGene33487</name>
</gene>
<keyword evidence="2" id="KW-1185">Reference proteome</keyword>
<protein>
    <submittedName>
        <fullName evidence="1">Uncharacterized protein</fullName>
    </submittedName>
</protein>
<comment type="caution">
    <text evidence="1">The sequence shown here is derived from an EMBL/GenBank/DDBJ whole genome shotgun (WGS) entry which is preliminary data.</text>
</comment>
<accession>A0A1Q9CRG9</accession>
<evidence type="ECO:0000313" key="2">
    <source>
        <dbReference type="Proteomes" id="UP000186817"/>
    </source>
</evidence>
<dbReference type="Proteomes" id="UP000186817">
    <property type="component" value="Unassembled WGS sequence"/>
</dbReference>
<dbReference type="AlphaFoldDB" id="A0A1Q9CRG9"/>